<dbReference type="Pfam" id="PF02527">
    <property type="entry name" value="GidB"/>
    <property type="match status" value="1"/>
</dbReference>
<dbReference type="CDD" id="cd02440">
    <property type="entry name" value="AdoMet_MTases"/>
    <property type="match status" value="1"/>
</dbReference>
<feature type="binding site" evidence="6">
    <location>
        <position position="81"/>
    </location>
    <ligand>
        <name>S-adenosyl-L-methionine</name>
        <dbReference type="ChEBI" id="CHEBI:59789"/>
    </ligand>
</feature>
<dbReference type="HAMAP" id="MF_00074">
    <property type="entry name" value="16SrRNA_methyltr_G"/>
    <property type="match status" value="1"/>
</dbReference>
<evidence type="ECO:0000313" key="8">
    <source>
        <dbReference type="Proteomes" id="UP000288096"/>
    </source>
</evidence>
<dbReference type="PANTHER" id="PTHR31760:SF0">
    <property type="entry name" value="S-ADENOSYL-L-METHIONINE-DEPENDENT METHYLTRANSFERASES SUPERFAMILY PROTEIN"/>
    <property type="match status" value="1"/>
</dbReference>
<comment type="subcellular location">
    <subcellularLocation>
        <location evidence="6">Cytoplasm</location>
    </subcellularLocation>
</comment>
<keyword evidence="5 6" id="KW-0949">S-adenosyl-L-methionine</keyword>
<dbReference type="SUPFAM" id="SSF53335">
    <property type="entry name" value="S-adenosyl-L-methionine-dependent methyltransferases"/>
    <property type="match status" value="1"/>
</dbReference>
<evidence type="ECO:0000256" key="3">
    <source>
        <dbReference type="ARBA" id="ARBA00022603"/>
    </source>
</evidence>
<evidence type="ECO:0000256" key="4">
    <source>
        <dbReference type="ARBA" id="ARBA00022679"/>
    </source>
</evidence>
<dbReference type="InterPro" id="IPR003682">
    <property type="entry name" value="rRNA_ssu_MeTfrase_G"/>
</dbReference>
<protein>
    <recommendedName>
        <fullName evidence="6">Ribosomal RNA small subunit methyltransferase G</fullName>
        <ecNumber evidence="6">2.1.1.-</ecNumber>
    </recommendedName>
    <alternativeName>
        <fullName evidence="6">16S rRNA 7-methylguanosine methyltransferase</fullName>
        <shortName evidence="6">16S rRNA m7G methyltransferase</shortName>
    </alternativeName>
</protein>
<reference evidence="8" key="2">
    <citation type="submission" date="2019-01" db="EMBL/GenBank/DDBJ databases">
        <title>Genome sequence of Desulfonema ishimotonii strain Tokyo 01.</title>
        <authorList>
            <person name="Fukui M."/>
        </authorList>
    </citation>
    <scope>NUCLEOTIDE SEQUENCE [LARGE SCALE GENOMIC DNA]</scope>
    <source>
        <strain evidence="8">Tokyo 01</strain>
    </source>
</reference>
<dbReference type="Proteomes" id="UP000288096">
    <property type="component" value="Unassembled WGS sequence"/>
</dbReference>
<dbReference type="RefSeq" id="WP_166404984.1">
    <property type="nucleotide sequence ID" value="NZ_BEXT01000001.1"/>
</dbReference>
<dbReference type="Gene3D" id="3.40.50.150">
    <property type="entry name" value="Vaccinia Virus protein VP39"/>
    <property type="match status" value="1"/>
</dbReference>
<comment type="caution">
    <text evidence="6">Lacks conserved residue(s) required for the propagation of feature annotation.</text>
</comment>
<dbReference type="PIRSF" id="PIRSF003078">
    <property type="entry name" value="GidB"/>
    <property type="match status" value="1"/>
</dbReference>
<dbReference type="PANTHER" id="PTHR31760">
    <property type="entry name" value="S-ADENOSYL-L-METHIONINE-DEPENDENT METHYLTRANSFERASES SUPERFAMILY PROTEIN"/>
    <property type="match status" value="1"/>
</dbReference>
<comment type="function">
    <text evidence="6">Specifically methylates the N7 position of a guanine in 16S rRNA.</text>
</comment>
<evidence type="ECO:0000256" key="1">
    <source>
        <dbReference type="ARBA" id="ARBA00022490"/>
    </source>
</evidence>
<sequence>MKVGSEEWTETIRSCAATFGIAVDREQGALFARHARELLNWNRKTNLTAITDPAEMALKHFADSIIPVQWLPKGARVLDIGAGGGFPGIPLKIMDPSLSLTLIDAVRKKASFLKFVIRALRLEGIEAHHMRAEEMAGRPEFENGFDVVVCRALSALDDFARLALPLLRTDGLMIALKGNITDEEIEAARRSGPEGLHVEVSRYVLPVLNAERGIIIMRRNR</sequence>
<keyword evidence="1 6" id="KW-0963">Cytoplasm</keyword>
<feature type="binding site" evidence="6">
    <location>
        <position position="86"/>
    </location>
    <ligand>
        <name>S-adenosyl-L-methionine</name>
        <dbReference type="ChEBI" id="CHEBI:59789"/>
    </ligand>
</feature>
<keyword evidence="4 6" id="KW-0808">Transferase</keyword>
<organism evidence="7 8">
    <name type="scientific">Desulfonema ishimotonii</name>
    <dbReference type="NCBI Taxonomy" id="45657"/>
    <lineage>
        <taxon>Bacteria</taxon>
        <taxon>Pseudomonadati</taxon>
        <taxon>Thermodesulfobacteriota</taxon>
        <taxon>Desulfobacteria</taxon>
        <taxon>Desulfobacterales</taxon>
        <taxon>Desulfococcaceae</taxon>
        <taxon>Desulfonema</taxon>
    </lineage>
</organism>
<keyword evidence="8" id="KW-1185">Reference proteome</keyword>
<comment type="similarity">
    <text evidence="6">Belongs to the methyltransferase superfamily. RNA methyltransferase RsmG family.</text>
</comment>
<comment type="caution">
    <text evidence="7">The sequence shown here is derived from an EMBL/GenBank/DDBJ whole genome shotgun (WGS) entry which is preliminary data.</text>
</comment>
<evidence type="ECO:0000256" key="2">
    <source>
        <dbReference type="ARBA" id="ARBA00022552"/>
    </source>
</evidence>
<dbReference type="EC" id="2.1.1.-" evidence="6"/>
<dbReference type="NCBIfam" id="TIGR00138">
    <property type="entry name" value="rsmG_gidB"/>
    <property type="match status" value="1"/>
</dbReference>
<evidence type="ECO:0000256" key="5">
    <source>
        <dbReference type="ARBA" id="ARBA00022691"/>
    </source>
</evidence>
<feature type="binding site" evidence="6">
    <location>
        <begin position="132"/>
        <end position="133"/>
    </location>
    <ligand>
        <name>S-adenosyl-L-methionine</name>
        <dbReference type="ChEBI" id="CHEBI:59789"/>
    </ligand>
</feature>
<dbReference type="GO" id="GO:0070043">
    <property type="term" value="F:rRNA (guanine-N7-)-methyltransferase activity"/>
    <property type="evidence" value="ECO:0007669"/>
    <property type="project" value="UniProtKB-UniRule"/>
</dbReference>
<dbReference type="InterPro" id="IPR029063">
    <property type="entry name" value="SAM-dependent_MTases_sf"/>
</dbReference>
<dbReference type="GO" id="GO:0005829">
    <property type="term" value="C:cytosol"/>
    <property type="evidence" value="ECO:0007669"/>
    <property type="project" value="TreeGrafter"/>
</dbReference>
<reference evidence="8" key="1">
    <citation type="submission" date="2017-11" db="EMBL/GenBank/DDBJ databases">
        <authorList>
            <person name="Watanabe M."/>
            <person name="Kojima H."/>
        </authorList>
    </citation>
    <scope>NUCLEOTIDE SEQUENCE [LARGE SCALE GENOMIC DNA]</scope>
    <source>
        <strain evidence="8">Tokyo 01</strain>
    </source>
</reference>
<keyword evidence="2 6" id="KW-0698">rRNA processing</keyword>
<gene>
    <name evidence="6" type="primary">rsmG</name>
    <name evidence="7" type="ORF">DENIS_1694</name>
</gene>
<proteinExistence type="inferred from homology"/>
<accession>A0A401FUV7</accession>
<dbReference type="AlphaFoldDB" id="A0A401FUV7"/>
<evidence type="ECO:0000313" key="7">
    <source>
        <dbReference type="EMBL" id="GBC60735.1"/>
    </source>
</evidence>
<evidence type="ECO:0000256" key="6">
    <source>
        <dbReference type="HAMAP-Rule" id="MF_00074"/>
    </source>
</evidence>
<feature type="binding site" evidence="6">
    <location>
        <position position="151"/>
    </location>
    <ligand>
        <name>S-adenosyl-L-methionine</name>
        <dbReference type="ChEBI" id="CHEBI:59789"/>
    </ligand>
</feature>
<name>A0A401FUV7_9BACT</name>
<dbReference type="EMBL" id="BEXT01000001">
    <property type="protein sequence ID" value="GBC60735.1"/>
    <property type="molecule type" value="Genomic_DNA"/>
</dbReference>
<keyword evidence="3 6" id="KW-0489">Methyltransferase</keyword>